<protein>
    <recommendedName>
        <fullName evidence="5">CDP-diacylglycerol--serine O-phosphatidyltransferase</fullName>
        <ecNumber evidence="4">2.7.8.8</ecNumber>
    </recommendedName>
    <alternativeName>
        <fullName evidence="14">Phosphatidylserine synthase</fullName>
    </alternativeName>
</protein>
<dbReference type="RefSeq" id="WP_085633298.1">
    <property type="nucleotide sequence ID" value="NZ_JAFBWU010000001.1"/>
</dbReference>
<keyword evidence="7 15" id="KW-0808">Transferase</keyword>
<dbReference type="PANTHER" id="PTHR14269:SF61">
    <property type="entry name" value="CDP-DIACYLGLYCEROL--SERINE O-PHOSPHATIDYLTRANSFERASE"/>
    <property type="match status" value="1"/>
</dbReference>
<dbReference type="InterPro" id="IPR004533">
    <property type="entry name" value="CDP-diaglyc--ser_O-PTrfase"/>
</dbReference>
<dbReference type="Pfam" id="PF01066">
    <property type="entry name" value="CDP-OH_P_transf"/>
    <property type="match status" value="1"/>
</dbReference>
<evidence type="ECO:0000313" key="18">
    <source>
        <dbReference type="EMBL" id="MBM2415380.1"/>
    </source>
</evidence>
<reference evidence="17 20" key="1">
    <citation type="submission" date="2021-01" db="EMBL/GenBank/DDBJ databases">
        <title>Diatom-associated Roseobacters Show Island Model of Population Structure.</title>
        <authorList>
            <person name="Qu L."/>
            <person name="Feng X."/>
            <person name="Chen Y."/>
            <person name="Li L."/>
            <person name="Wang X."/>
            <person name="Hu Z."/>
            <person name="Wang H."/>
            <person name="Luo H."/>
        </authorList>
    </citation>
    <scope>NUCLEOTIDE SEQUENCE</scope>
    <source>
        <strain evidence="18 20">CC28-63</strain>
        <strain evidence="17">CC28-69</strain>
    </source>
</reference>
<feature type="transmembrane region" description="Helical" evidence="16">
    <location>
        <begin position="169"/>
        <end position="190"/>
    </location>
</feature>
<keyword evidence="9 16" id="KW-1133">Transmembrane helix</keyword>
<dbReference type="GO" id="GO:0008654">
    <property type="term" value="P:phospholipid biosynthetic process"/>
    <property type="evidence" value="ECO:0007669"/>
    <property type="project" value="UniProtKB-KW"/>
</dbReference>
<dbReference type="InterPro" id="IPR043130">
    <property type="entry name" value="CDP-OH_PTrfase_TM_dom"/>
</dbReference>
<dbReference type="Gene3D" id="1.20.120.1760">
    <property type="match status" value="1"/>
</dbReference>
<gene>
    <name evidence="17" type="primary">pssA</name>
    <name evidence="17" type="ORF">JQX41_00215</name>
    <name evidence="18" type="ORF">JQX48_00215</name>
</gene>
<accession>A0A9Q2NU30</accession>
<comment type="subcellular location">
    <subcellularLocation>
        <location evidence="2">Endomembrane system</location>
        <topology evidence="2">Multi-pass membrane protein</topology>
    </subcellularLocation>
</comment>
<dbReference type="InterPro" id="IPR050324">
    <property type="entry name" value="CDP-alcohol_PTase-I"/>
</dbReference>
<keyword evidence="12" id="KW-0594">Phospholipid biosynthesis</keyword>
<evidence type="ECO:0000256" key="2">
    <source>
        <dbReference type="ARBA" id="ARBA00004127"/>
    </source>
</evidence>
<evidence type="ECO:0000313" key="19">
    <source>
        <dbReference type="Proteomes" id="UP000755667"/>
    </source>
</evidence>
<evidence type="ECO:0000256" key="7">
    <source>
        <dbReference type="ARBA" id="ARBA00022679"/>
    </source>
</evidence>
<keyword evidence="11 16" id="KW-0472">Membrane</keyword>
<dbReference type="GO" id="GO:0012505">
    <property type="term" value="C:endomembrane system"/>
    <property type="evidence" value="ECO:0007669"/>
    <property type="project" value="UniProtKB-SubCell"/>
</dbReference>
<keyword evidence="20" id="KW-1185">Reference proteome</keyword>
<dbReference type="Proteomes" id="UP000755667">
    <property type="component" value="Unassembled WGS sequence"/>
</dbReference>
<dbReference type="OrthoDB" id="9777147at2"/>
<evidence type="ECO:0000313" key="20">
    <source>
        <dbReference type="Proteomes" id="UP000809440"/>
    </source>
</evidence>
<evidence type="ECO:0000256" key="8">
    <source>
        <dbReference type="ARBA" id="ARBA00022692"/>
    </source>
</evidence>
<organism evidence="17 19">
    <name type="scientific">Marivita cryptomonadis</name>
    <dbReference type="NCBI Taxonomy" id="505252"/>
    <lineage>
        <taxon>Bacteria</taxon>
        <taxon>Pseudomonadati</taxon>
        <taxon>Pseudomonadota</taxon>
        <taxon>Alphaproteobacteria</taxon>
        <taxon>Rhodobacterales</taxon>
        <taxon>Roseobacteraceae</taxon>
        <taxon>Marivita</taxon>
    </lineage>
</organism>
<keyword evidence="8 16" id="KW-0812">Transmembrane</keyword>
<comment type="similarity">
    <text evidence="3 15">Belongs to the CDP-alcohol phosphatidyltransferase class-I family.</text>
</comment>
<dbReference type="InterPro" id="IPR048254">
    <property type="entry name" value="CDP_ALCOHOL_P_TRANSF_CS"/>
</dbReference>
<dbReference type="Proteomes" id="UP000809440">
    <property type="component" value="Unassembled WGS sequence"/>
</dbReference>
<dbReference type="AlphaFoldDB" id="A0A9Q2NU30"/>
<evidence type="ECO:0000256" key="13">
    <source>
        <dbReference type="ARBA" id="ARBA00023264"/>
    </source>
</evidence>
<dbReference type="EMBL" id="JAFBXF010000001">
    <property type="protein sequence ID" value="MBM2415380.1"/>
    <property type="molecule type" value="Genomic_DNA"/>
</dbReference>
<evidence type="ECO:0000256" key="16">
    <source>
        <dbReference type="SAM" id="Phobius"/>
    </source>
</evidence>
<evidence type="ECO:0000256" key="1">
    <source>
        <dbReference type="ARBA" id="ARBA00000287"/>
    </source>
</evidence>
<proteinExistence type="inferred from homology"/>
<evidence type="ECO:0000256" key="6">
    <source>
        <dbReference type="ARBA" id="ARBA00022516"/>
    </source>
</evidence>
<dbReference type="GeneID" id="62643135"/>
<comment type="catalytic activity">
    <reaction evidence="1">
        <text>a CDP-1,2-diacyl-sn-glycerol + L-serine = a 1,2-diacyl-sn-glycero-3-phospho-L-serine + CMP + H(+)</text>
        <dbReference type="Rhea" id="RHEA:16913"/>
        <dbReference type="ChEBI" id="CHEBI:15378"/>
        <dbReference type="ChEBI" id="CHEBI:33384"/>
        <dbReference type="ChEBI" id="CHEBI:57262"/>
        <dbReference type="ChEBI" id="CHEBI:58332"/>
        <dbReference type="ChEBI" id="CHEBI:60377"/>
        <dbReference type="EC" id="2.7.8.8"/>
    </reaction>
</comment>
<feature type="transmembrane region" description="Helical" evidence="16">
    <location>
        <begin position="135"/>
        <end position="157"/>
    </location>
</feature>
<dbReference type="PROSITE" id="PS00379">
    <property type="entry name" value="CDP_ALCOHOL_P_TRANSF"/>
    <property type="match status" value="1"/>
</dbReference>
<dbReference type="InterPro" id="IPR000462">
    <property type="entry name" value="CDP-OH_P_trans"/>
</dbReference>
<evidence type="ECO:0000256" key="11">
    <source>
        <dbReference type="ARBA" id="ARBA00023136"/>
    </source>
</evidence>
<comment type="caution">
    <text evidence="17">The sequence shown here is derived from an EMBL/GenBank/DDBJ whole genome shotgun (WGS) entry which is preliminary data.</text>
</comment>
<evidence type="ECO:0000256" key="5">
    <source>
        <dbReference type="ARBA" id="ARBA00017171"/>
    </source>
</evidence>
<dbReference type="NCBIfam" id="TIGR00473">
    <property type="entry name" value="pssA"/>
    <property type="match status" value="1"/>
</dbReference>
<dbReference type="EC" id="2.7.8.8" evidence="4"/>
<evidence type="ECO:0000256" key="14">
    <source>
        <dbReference type="ARBA" id="ARBA00032361"/>
    </source>
</evidence>
<feature type="transmembrane region" description="Helical" evidence="16">
    <location>
        <begin position="12"/>
        <end position="32"/>
    </location>
</feature>
<evidence type="ECO:0000256" key="4">
    <source>
        <dbReference type="ARBA" id="ARBA00013174"/>
    </source>
</evidence>
<dbReference type="GO" id="GO:0003882">
    <property type="term" value="F:CDP-diacylglycerol-serine O-phosphatidyltransferase activity"/>
    <property type="evidence" value="ECO:0007669"/>
    <property type="project" value="UniProtKB-EC"/>
</dbReference>
<keyword evidence="6" id="KW-0444">Lipid biosynthesis</keyword>
<evidence type="ECO:0000256" key="9">
    <source>
        <dbReference type="ARBA" id="ARBA00022989"/>
    </source>
</evidence>
<feature type="transmembrane region" description="Helical" evidence="16">
    <location>
        <begin position="102"/>
        <end position="123"/>
    </location>
</feature>
<keyword evidence="13" id="KW-1208">Phospholipid metabolism</keyword>
<dbReference type="PANTHER" id="PTHR14269">
    <property type="entry name" value="CDP-DIACYLGLYCEROL--GLYCEROL-3-PHOSPHATE 3-PHOSPHATIDYLTRANSFERASE-RELATED"/>
    <property type="match status" value="1"/>
</dbReference>
<keyword evidence="10" id="KW-0443">Lipid metabolism</keyword>
<dbReference type="EMBL" id="JAFBXE010000001">
    <property type="protein sequence ID" value="MBM2410713.1"/>
    <property type="molecule type" value="Genomic_DNA"/>
</dbReference>
<evidence type="ECO:0000313" key="17">
    <source>
        <dbReference type="EMBL" id="MBM2410713.1"/>
    </source>
</evidence>
<name>A0A9Q2NU30_9RHOB</name>
<evidence type="ECO:0000256" key="3">
    <source>
        <dbReference type="ARBA" id="ARBA00010441"/>
    </source>
</evidence>
<dbReference type="GO" id="GO:0016020">
    <property type="term" value="C:membrane"/>
    <property type="evidence" value="ECO:0007669"/>
    <property type="project" value="InterPro"/>
</dbReference>
<evidence type="ECO:0000256" key="12">
    <source>
        <dbReference type="ARBA" id="ARBA00023209"/>
    </source>
</evidence>
<sequence>MSTEQNGQKLTLVQLLPNMLTVTAICAGLTAIRFGLQGNYELAVQLILLAAILDGLDGRLARALGSDSKMGAELDSLADFLNFGVAPGMLLYVWALEDTRQLGWLAVLVYAVCAVTRLARFNVARKAENGSAENAYFIGIPSPAGAILVMLPMYASFAFETPQIIPDVLLSIYIAGIGFLMIGRFPVWSFKTTRISQRRVKVFLVGFAAIGAAVAIYTWVALVVLSLIYISAVVWMLPSSRRALAQTKSDDAARDDT</sequence>
<feature type="transmembrane region" description="Helical" evidence="16">
    <location>
        <begin position="202"/>
        <end position="230"/>
    </location>
</feature>
<evidence type="ECO:0000256" key="15">
    <source>
        <dbReference type="RuleBase" id="RU003750"/>
    </source>
</evidence>
<evidence type="ECO:0000256" key="10">
    <source>
        <dbReference type="ARBA" id="ARBA00023098"/>
    </source>
</evidence>